<dbReference type="Proteomes" id="UP000245999">
    <property type="component" value="Chromosome"/>
</dbReference>
<keyword evidence="4 5" id="KW-0472">Membrane</keyword>
<evidence type="ECO:0000256" key="5">
    <source>
        <dbReference type="SAM" id="Phobius"/>
    </source>
</evidence>
<evidence type="ECO:0000259" key="6">
    <source>
        <dbReference type="Pfam" id="PF06271"/>
    </source>
</evidence>
<evidence type="ECO:0000256" key="2">
    <source>
        <dbReference type="ARBA" id="ARBA00022692"/>
    </source>
</evidence>
<evidence type="ECO:0000256" key="1">
    <source>
        <dbReference type="ARBA" id="ARBA00004141"/>
    </source>
</evidence>
<evidence type="ECO:0000256" key="3">
    <source>
        <dbReference type="ARBA" id="ARBA00022989"/>
    </source>
</evidence>
<sequence length="237" mass="25818">MSTLRIHTTQNVSLEYEVASVGERLLATLIDYALYLVWFALCGVLLYKLGAGQDRVALTLMLLPTMFYFLVCEVFFNGQTLGKKARHLRVVRLDGTAPGLGDYCLRWLLRPFEVLLFFGAPALLTILINGKGQRLGDIAAGTAVISLRPGAARAEGLSLAAVPADYQPVFAQAATLADHDVALLRRLVHQANARGNFMLLHETATKVKALTGIASDLPDLPFLQTVLRDHAYLAAQA</sequence>
<keyword evidence="2 5" id="KW-0812">Transmembrane</keyword>
<dbReference type="GO" id="GO:0016020">
    <property type="term" value="C:membrane"/>
    <property type="evidence" value="ECO:0007669"/>
    <property type="project" value="UniProtKB-SubCell"/>
</dbReference>
<organism evidence="7 8">
    <name type="scientific">Hymenobacter nivis</name>
    <dbReference type="NCBI Taxonomy" id="1850093"/>
    <lineage>
        <taxon>Bacteria</taxon>
        <taxon>Pseudomonadati</taxon>
        <taxon>Bacteroidota</taxon>
        <taxon>Cytophagia</taxon>
        <taxon>Cytophagales</taxon>
        <taxon>Hymenobacteraceae</taxon>
        <taxon>Hymenobacter</taxon>
    </lineage>
</organism>
<accession>A0A2Z3GWV5</accession>
<feature type="transmembrane region" description="Helical" evidence="5">
    <location>
        <begin position="56"/>
        <end position="76"/>
    </location>
</feature>
<gene>
    <name evidence="7" type="ORF">DDQ68_10560</name>
</gene>
<dbReference type="AlphaFoldDB" id="A0A2Z3GWV5"/>
<evidence type="ECO:0000256" key="4">
    <source>
        <dbReference type="ARBA" id="ARBA00023136"/>
    </source>
</evidence>
<dbReference type="PANTHER" id="PTHR38480">
    <property type="entry name" value="SLR0254 PROTEIN"/>
    <property type="match status" value="1"/>
</dbReference>
<keyword evidence="3 5" id="KW-1133">Transmembrane helix</keyword>
<dbReference type="RefSeq" id="WP_109656267.1">
    <property type="nucleotide sequence ID" value="NZ_CP029145.1"/>
</dbReference>
<evidence type="ECO:0000313" key="7">
    <source>
        <dbReference type="EMBL" id="AWM33180.1"/>
    </source>
</evidence>
<protein>
    <submittedName>
        <fullName evidence="7">RDD family protein</fullName>
    </submittedName>
</protein>
<feature type="domain" description="RDD" evidence="6">
    <location>
        <begin position="18"/>
        <end position="141"/>
    </location>
</feature>
<name>A0A2Z3GWV5_9BACT</name>
<dbReference type="OrthoDB" id="9814143at2"/>
<comment type="subcellular location">
    <subcellularLocation>
        <location evidence="1">Membrane</location>
        <topology evidence="1">Multi-pass membrane protein</topology>
    </subcellularLocation>
</comment>
<proteinExistence type="predicted"/>
<dbReference type="PANTHER" id="PTHR38480:SF1">
    <property type="entry name" value="SLR0254 PROTEIN"/>
    <property type="match status" value="1"/>
</dbReference>
<dbReference type="KEGG" id="hnv:DDQ68_10560"/>
<dbReference type="Pfam" id="PF06271">
    <property type="entry name" value="RDD"/>
    <property type="match status" value="1"/>
</dbReference>
<dbReference type="InterPro" id="IPR010432">
    <property type="entry name" value="RDD"/>
</dbReference>
<keyword evidence="8" id="KW-1185">Reference proteome</keyword>
<reference evidence="8" key="1">
    <citation type="submission" date="2018-04" db="EMBL/GenBank/DDBJ databases">
        <title>Complete genome of Antarctic heterotrophic bacterium Hymenobacter nivis.</title>
        <authorList>
            <person name="Terashima M."/>
        </authorList>
    </citation>
    <scope>NUCLEOTIDE SEQUENCE [LARGE SCALE GENOMIC DNA]</scope>
    <source>
        <strain evidence="8">NBRC 111535</strain>
    </source>
</reference>
<dbReference type="EMBL" id="CP029145">
    <property type="protein sequence ID" value="AWM33180.1"/>
    <property type="molecule type" value="Genomic_DNA"/>
</dbReference>
<feature type="transmembrane region" description="Helical" evidence="5">
    <location>
        <begin position="32"/>
        <end position="49"/>
    </location>
</feature>
<evidence type="ECO:0000313" key="8">
    <source>
        <dbReference type="Proteomes" id="UP000245999"/>
    </source>
</evidence>